<organism evidence="2 3">
    <name type="scientific">Clostridium cylindrosporum DSM 605</name>
    <dbReference type="NCBI Taxonomy" id="1121307"/>
    <lineage>
        <taxon>Bacteria</taxon>
        <taxon>Bacillati</taxon>
        <taxon>Bacillota</taxon>
        <taxon>Clostridia</taxon>
        <taxon>Eubacteriales</taxon>
        <taxon>Clostridiaceae</taxon>
        <taxon>Clostridium</taxon>
    </lineage>
</organism>
<evidence type="ECO:0000313" key="2">
    <source>
        <dbReference type="EMBL" id="KMT21867.1"/>
    </source>
</evidence>
<dbReference type="Proteomes" id="UP000036756">
    <property type="component" value="Unassembled WGS sequence"/>
</dbReference>
<feature type="transmembrane region" description="Helical" evidence="1">
    <location>
        <begin position="102"/>
        <end position="120"/>
    </location>
</feature>
<evidence type="ECO:0000256" key="1">
    <source>
        <dbReference type="SAM" id="Phobius"/>
    </source>
</evidence>
<feature type="transmembrane region" description="Helical" evidence="1">
    <location>
        <begin position="64"/>
        <end position="82"/>
    </location>
</feature>
<feature type="transmembrane region" description="Helical" evidence="1">
    <location>
        <begin position="7"/>
        <end position="25"/>
    </location>
</feature>
<feature type="transmembrane region" description="Helical" evidence="1">
    <location>
        <begin position="37"/>
        <end position="57"/>
    </location>
</feature>
<dbReference type="PATRIC" id="fig|1121307.3.peg.1490"/>
<dbReference type="RefSeq" id="WP_048570517.1">
    <property type="nucleotide sequence ID" value="NZ_LFVU01000026.1"/>
</dbReference>
<evidence type="ECO:0000313" key="3">
    <source>
        <dbReference type="Proteomes" id="UP000036756"/>
    </source>
</evidence>
<accession>A0A0J8D7J6</accession>
<dbReference type="AlphaFoldDB" id="A0A0J8D7J6"/>
<keyword evidence="1" id="KW-1133">Transmembrane helix</keyword>
<dbReference type="EMBL" id="LFVU01000026">
    <property type="protein sequence ID" value="KMT21867.1"/>
    <property type="molecule type" value="Genomic_DNA"/>
</dbReference>
<name>A0A0J8D7J6_CLOCY</name>
<protein>
    <submittedName>
        <fullName evidence="2">Uncharacterized protein</fullName>
    </submittedName>
</protein>
<keyword evidence="3" id="KW-1185">Reference proteome</keyword>
<reference evidence="2 3" key="1">
    <citation type="submission" date="2015-06" db="EMBL/GenBank/DDBJ databases">
        <title>Draft genome sequence of the purine-degrading Clostridium cylindrosporum HC-1 (DSM 605).</title>
        <authorList>
            <person name="Poehlein A."/>
            <person name="Schiel-Bengelsdorf B."/>
            <person name="Bengelsdorf F."/>
            <person name="Daniel R."/>
            <person name="Duerre P."/>
        </authorList>
    </citation>
    <scope>NUCLEOTIDE SEQUENCE [LARGE SCALE GENOMIC DNA]</scope>
    <source>
        <strain evidence="2 3">DSM 605</strain>
    </source>
</reference>
<proteinExistence type="predicted"/>
<comment type="caution">
    <text evidence="2">The sequence shown here is derived from an EMBL/GenBank/DDBJ whole genome shotgun (WGS) entry which is preliminary data.</text>
</comment>
<keyword evidence="1" id="KW-0812">Transmembrane</keyword>
<sequence>MKGKTKILLTTIPIWLMSIGIYTYFSKYVEINLLNDIYFSTVLPILSVTMALNIIMLDSDYGSNINHFILLTLLVLYLVQRMELQEFNHEVYKNVFYLFKTFIFPLTGILFLSKIIYLKVKKPSNSSMH</sequence>
<gene>
    <name evidence="2" type="ORF">CLCY_3c01380</name>
</gene>
<keyword evidence="1" id="KW-0472">Membrane</keyword>